<keyword evidence="1" id="KW-0472">Membrane</keyword>
<gene>
    <name evidence="4" type="ORF">C8D92_106137</name>
    <name evidence="3" type="ORF">CF392_05070</name>
</gene>
<dbReference type="PANTHER" id="PTHR43031">
    <property type="entry name" value="FAD-DEPENDENT OXIDOREDUCTASE"/>
    <property type="match status" value="1"/>
</dbReference>
<dbReference type="OrthoDB" id="9808735at2"/>
<dbReference type="InterPro" id="IPR036873">
    <property type="entry name" value="Rhodanese-like_dom_sf"/>
</dbReference>
<dbReference type="InterPro" id="IPR001763">
    <property type="entry name" value="Rhodanese-like_dom"/>
</dbReference>
<keyword evidence="1" id="KW-1133">Transmembrane helix</keyword>
<reference evidence="3 5" key="1">
    <citation type="submission" date="2017-07" db="EMBL/GenBank/DDBJ databases">
        <title>Tamlnaduibacter salinus (Mi-7) genome sequencing.</title>
        <authorList>
            <person name="Verma A."/>
            <person name="Krishnamurthi S."/>
        </authorList>
    </citation>
    <scope>NUCLEOTIDE SEQUENCE [LARGE SCALE GENOMIC DNA]</scope>
    <source>
        <strain evidence="3 5">Mi-7</strain>
    </source>
</reference>
<dbReference type="RefSeq" id="WP_095610383.1">
    <property type="nucleotide sequence ID" value="NZ_NMPM01000020.1"/>
</dbReference>
<feature type="domain" description="Rhodanese" evidence="2">
    <location>
        <begin position="47"/>
        <end position="137"/>
    </location>
</feature>
<dbReference type="EMBL" id="QEKQ01000006">
    <property type="protein sequence ID" value="PVY75877.1"/>
    <property type="molecule type" value="Genomic_DNA"/>
</dbReference>
<dbReference type="Proteomes" id="UP000218332">
    <property type="component" value="Unassembled WGS sequence"/>
</dbReference>
<comment type="caution">
    <text evidence="3">The sequence shown here is derived from an EMBL/GenBank/DDBJ whole genome shotgun (WGS) entry which is preliminary data.</text>
</comment>
<proteinExistence type="predicted"/>
<dbReference type="AlphaFoldDB" id="A0A2A2I628"/>
<evidence type="ECO:0000256" key="1">
    <source>
        <dbReference type="SAM" id="Phobius"/>
    </source>
</evidence>
<dbReference type="PROSITE" id="PS50206">
    <property type="entry name" value="RHODANESE_3"/>
    <property type="match status" value="1"/>
</dbReference>
<dbReference type="SMART" id="SM00450">
    <property type="entry name" value="RHOD"/>
    <property type="match status" value="1"/>
</dbReference>
<keyword evidence="1" id="KW-0812">Transmembrane</keyword>
<keyword evidence="3" id="KW-0808">Transferase</keyword>
<dbReference type="SUPFAM" id="SSF52821">
    <property type="entry name" value="Rhodanese/Cell cycle control phosphatase"/>
    <property type="match status" value="1"/>
</dbReference>
<feature type="transmembrane region" description="Helical" evidence="1">
    <location>
        <begin position="12"/>
        <end position="28"/>
    </location>
</feature>
<reference evidence="4 6" key="2">
    <citation type="submission" date="2018-04" db="EMBL/GenBank/DDBJ databases">
        <title>Genomic Encyclopedia of Type Strains, Phase IV (KMG-IV): sequencing the most valuable type-strain genomes for metagenomic binning, comparative biology and taxonomic classification.</title>
        <authorList>
            <person name="Goeker M."/>
        </authorList>
    </citation>
    <scope>NUCLEOTIDE SEQUENCE [LARGE SCALE GENOMIC DNA]</scope>
    <source>
        <strain evidence="4 6">DSM 28688</strain>
    </source>
</reference>
<dbReference type="Gene3D" id="3.40.250.10">
    <property type="entry name" value="Rhodanese-like domain"/>
    <property type="match status" value="1"/>
</dbReference>
<dbReference type="PANTHER" id="PTHR43031:SF18">
    <property type="entry name" value="RHODANESE-RELATED SULFURTRANSFERASES"/>
    <property type="match status" value="1"/>
</dbReference>
<evidence type="ECO:0000313" key="5">
    <source>
        <dbReference type="Proteomes" id="UP000218332"/>
    </source>
</evidence>
<dbReference type="Proteomes" id="UP000245887">
    <property type="component" value="Unassembled WGS sequence"/>
</dbReference>
<dbReference type="CDD" id="cd00158">
    <property type="entry name" value="RHOD"/>
    <property type="match status" value="1"/>
</dbReference>
<accession>A0A2A2I628</accession>
<dbReference type="GO" id="GO:0016740">
    <property type="term" value="F:transferase activity"/>
    <property type="evidence" value="ECO:0007669"/>
    <property type="project" value="UniProtKB-KW"/>
</dbReference>
<evidence type="ECO:0000259" key="2">
    <source>
        <dbReference type="PROSITE" id="PS50206"/>
    </source>
</evidence>
<dbReference type="EMBL" id="NMPM01000020">
    <property type="protein sequence ID" value="PAV26580.1"/>
    <property type="molecule type" value="Genomic_DNA"/>
</dbReference>
<name>A0A2A2I628_9GAMM</name>
<keyword evidence="5" id="KW-1185">Reference proteome</keyword>
<dbReference type="Pfam" id="PF00581">
    <property type="entry name" value="Rhodanese"/>
    <property type="match status" value="1"/>
</dbReference>
<evidence type="ECO:0000313" key="4">
    <source>
        <dbReference type="EMBL" id="PVY75877.1"/>
    </source>
</evidence>
<dbReference type="InterPro" id="IPR050229">
    <property type="entry name" value="GlpE_sulfurtransferase"/>
</dbReference>
<protein>
    <submittedName>
        <fullName evidence="3 4">Sulfurtransferase</fullName>
    </submittedName>
</protein>
<organism evidence="3 5">
    <name type="scientific">Tamilnaduibacter salinus</name>
    <dbReference type="NCBI Taxonomy" id="1484056"/>
    <lineage>
        <taxon>Bacteria</taxon>
        <taxon>Pseudomonadati</taxon>
        <taxon>Pseudomonadota</taxon>
        <taxon>Gammaproteobacteria</taxon>
        <taxon>Pseudomonadales</taxon>
        <taxon>Marinobacteraceae</taxon>
        <taxon>Tamilnaduibacter</taxon>
    </lineage>
</organism>
<sequence>MEQLFEFVTNHYILVSAFVVLLVAVIFVETQRGGKKVSPQEAVNRINRDEAVILDVREKKEYSEGHINGAIHMPLSTLKDRMDELKKEGEKQIIVTDKMGQHSATAVKQLVAAGYQNVVRMNGGIAEWKGANLPLKKKK</sequence>
<evidence type="ECO:0000313" key="6">
    <source>
        <dbReference type="Proteomes" id="UP000245887"/>
    </source>
</evidence>
<evidence type="ECO:0000313" key="3">
    <source>
        <dbReference type="EMBL" id="PAV26580.1"/>
    </source>
</evidence>